<dbReference type="CDD" id="cd00173">
    <property type="entry name" value="SH2"/>
    <property type="match status" value="1"/>
</dbReference>
<reference evidence="5" key="1">
    <citation type="submission" date="2019-05" db="EMBL/GenBank/DDBJ databases">
        <title>Annotation for the trematode Fasciolopsis buski.</title>
        <authorList>
            <person name="Choi Y.-J."/>
        </authorList>
    </citation>
    <scope>NUCLEOTIDE SEQUENCE</scope>
    <source>
        <strain evidence="5">HT</strain>
        <tissue evidence="5">Whole worm</tissue>
    </source>
</reference>
<dbReference type="GO" id="GO:0030971">
    <property type="term" value="F:receptor tyrosine kinase binding"/>
    <property type="evidence" value="ECO:0007669"/>
    <property type="project" value="TreeGrafter"/>
</dbReference>
<feature type="region of interest" description="Disordered" evidence="3">
    <location>
        <begin position="60"/>
        <end position="103"/>
    </location>
</feature>
<proteinExistence type="predicted"/>
<dbReference type="PANTHER" id="PTHR19969">
    <property type="entry name" value="SH2-SH3 ADAPTOR PROTEIN-RELATED"/>
    <property type="match status" value="1"/>
</dbReference>
<organism evidence="5 6">
    <name type="scientific">Fasciolopsis buskii</name>
    <dbReference type="NCBI Taxonomy" id="27845"/>
    <lineage>
        <taxon>Eukaryota</taxon>
        <taxon>Metazoa</taxon>
        <taxon>Spiralia</taxon>
        <taxon>Lophotrochozoa</taxon>
        <taxon>Platyhelminthes</taxon>
        <taxon>Trematoda</taxon>
        <taxon>Digenea</taxon>
        <taxon>Plagiorchiida</taxon>
        <taxon>Echinostomata</taxon>
        <taxon>Echinostomatoidea</taxon>
        <taxon>Fasciolidae</taxon>
        <taxon>Fasciolopsis</taxon>
    </lineage>
</organism>
<name>A0A8E0RSQ4_9TREM</name>
<evidence type="ECO:0000256" key="1">
    <source>
        <dbReference type="ARBA" id="ARBA00022999"/>
    </source>
</evidence>
<dbReference type="PROSITE" id="PS50001">
    <property type="entry name" value="SH2"/>
    <property type="match status" value="1"/>
</dbReference>
<sequence length="151" mass="16102">MGIDNASTDSCDDSWEARIGRVVSELTSLLFVDPSSLVPTESNSACPLFSTGQPLSVHVSGDELSSVGHHAKTSTGTSNSPSVSISYSQVTPIGTGGVPPSVNSNLKLLPLEEQPWFQQSLMRLEAEELCNQPEGSFLVRRSETCPSDYSL</sequence>
<dbReference type="Gene3D" id="3.30.505.10">
    <property type="entry name" value="SH2 domain"/>
    <property type="match status" value="1"/>
</dbReference>
<dbReference type="Proteomes" id="UP000728185">
    <property type="component" value="Unassembled WGS sequence"/>
</dbReference>
<dbReference type="GO" id="GO:0016477">
    <property type="term" value="P:cell migration"/>
    <property type="evidence" value="ECO:0007669"/>
    <property type="project" value="TreeGrafter"/>
</dbReference>
<evidence type="ECO:0000256" key="3">
    <source>
        <dbReference type="SAM" id="MobiDB-lite"/>
    </source>
</evidence>
<dbReference type="GO" id="GO:0005737">
    <property type="term" value="C:cytoplasm"/>
    <property type="evidence" value="ECO:0007669"/>
    <property type="project" value="TreeGrafter"/>
</dbReference>
<accession>A0A8E0RSQ4</accession>
<dbReference type="SUPFAM" id="SSF55550">
    <property type="entry name" value="SH2 domain"/>
    <property type="match status" value="1"/>
</dbReference>
<evidence type="ECO:0000259" key="4">
    <source>
        <dbReference type="PROSITE" id="PS50001"/>
    </source>
</evidence>
<feature type="compositionally biased region" description="Polar residues" evidence="3">
    <location>
        <begin position="73"/>
        <end position="92"/>
    </location>
</feature>
<feature type="domain" description="SH2" evidence="4">
    <location>
        <begin position="116"/>
        <end position="151"/>
    </location>
</feature>
<dbReference type="InterPro" id="IPR051184">
    <property type="entry name" value="Tyrosine-phos_adapter"/>
</dbReference>
<keyword evidence="6" id="KW-1185">Reference proteome</keyword>
<dbReference type="PANTHER" id="PTHR19969:SF5">
    <property type="entry name" value="CRK-LIKE PROTEIN"/>
    <property type="match status" value="1"/>
</dbReference>
<dbReference type="GO" id="GO:0035591">
    <property type="term" value="F:signaling adaptor activity"/>
    <property type="evidence" value="ECO:0007669"/>
    <property type="project" value="TreeGrafter"/>
</dbReference>
<protein>
    <recommendedName>
        <fullName evidence="4">SH2 domain-containing protein</fullName>
    </recommendedName>
</protein>
<comment type="caution">
    <text evidence="5">The sequence shown here is derived from an EMBL/GenBank/DDBJ whole genome shotgun (WGS) entry which is preliminary data.</text>
</comment>
<dbReference type="InterPro" id="IPR000980">
    <property type="entry name" value="SH2"/>
</dbReference>
<evidence type="ECO:0000313" key="6">
    <source>
        <dbReference type="Proteomes" id="UP000728185"/>
    </source>
</evidence>
<gene>
    <name evidence="5" type="ORF">FBUS_07444</name>
</gene>
<dbReference type="AlphaFoldDB" id="A0A8E0RSQ4"/>
<dbReference type="GO" id="GO:0007167">
    <property type="term" value="P:enzyme-linked receptor protein signaling pathway"/>
    <property type="evidence" value="ECO:0007669"/>
    <property type="project" value="TreeGrafter"/>
</dbReference>
<evidence type="ECO:0000313" key="5">
    <source>
        <dbReference type="EMBL" id="KAA0187089.1"/>
    </source>
</evidence>
<dbReference type="Pfam" id="PF00017">
    <property type="entry name" value="SH2"/>
    <property type="match status" value="1"/>
</dbReference>
<keyword evidence="1 2" id="KW-0727">SH2 domain</keyword>
<evidence type="ECO:0000256" key="2">
    <source>
        <dbReference type="PROSITE-ProRule" id="PRU00191"/>
    </source>
</evidence>
<dbReference type="EMBL" id="LUCM01009362">
    <property type="protein sequence ID" value="KAA0187089.1"/>
    <property type="molecule type" value="Genomic_DNA"/>
</dbReference>
<dbReference type="InterPro" id="IPR036860">
    <property type="entry name" value="SH2_dom_sf"/>
</dbReference>